<feature type="region of interest" description="Disordered" evidence="1">
    <location>
        <begin position="519"/>
        <end position="619"/>
    </location>
</feature>
<reference evidence="2" key="1">
    <citation type="submission" date="2013-07" db="EMBL/GenBank/DDBJ databases">
        <title>The Genome Sequence of Cryptococcus dejecticola CBS10117.</title>
        <authorList>
            <consortium name="The Broad Institute Genome Sequencing Platform"/>
            <person name="Cuomo C."/>
            <person name="Litvintseva A."/>
            <person name="Chen Y."/>
            <person name="Heitman J."/>
            <person name="Sun S."/>
            <person name="Springer D."/>
            <person name="Dromer F."/>
            <person name="Young S.K."/>
            <person name="Zeng Q."/>
            <person name="Gargeya S."/>
            <person name="Fitzgerald M."/>
            <person name="Abouelleil A."/>
            <person name="Alvarado L."/>
            <person name="Berlin A.M."/>
            <person name="Chapman S.B."/>
            <person name="Dewar J."/>
            <person name="Goldberg J."/>
            <person name="Griggs A."/>
            <person name="Gujja S."/>
            <person name="Hansen M."/>
            <person name="Howarth C."/>
            <person name="Imamovic A."/>
            <person name="Larimer J."/>
            <person name="McCowan C."/>
            <person name="Murphy C."/>
            <person name="Pearson M."/>
            <person name="Priest M."/>
            <person name="Roberts A."/>
            <person name="Saif S."/>
            <person name="Shea T."/>
            <person name="Sykes S."/>
            <person name="Wortman J."/>
            <person name="Nusbaum C."/>
            <person name="Birren B."/>
        </authorList>
    </citation>
    <scope>NUCLEOTIDE SEQUENCE [LARGE SCALE GENOMIC DNA]</scope>
    <source>
        <strain evidence="2">CBS 10117</strain>
    </source>
</reference>
<feature type="region of interest" description="Disordered" evidence="1">
    <location>
        <begin position="175"/>
        <end position="209"/>
    </location>
</feature>
<accession>A0A1A6ABT0</accession>
<keyword evidence="4" id="KW-1185">Reference proteome</keyword>
<reference evidence="3" key="3">
    <citation type="submission" date="2024-02" db="EMBL/GenBank/DDBJ databases">
        <title>Comparative genomics of Cryptococcus and Kwoniella reveals pathogenesis evolution and contrasting modes of karyotype evolution via chromosome fusion or intercentromeric recombination.</title>
        <authorList>
            <person name="Coelho M.A."/>
            <person name="David-Palma M."/>
            <person name="Shea T."/>
            <person name="Bowers K."/>
            <person name="McGinley-Smith S."/>
            <person name="Mohammad A.W."/>
            <person name="Gnirke A."/>
            <person name="Yurkov A.M."/>
            <person name="Nowrousian M."/>
            <person name="Sun S."/>
            <person name="Cuomo C.A."/>
            <person name="Heitman J."/>
        </authorList>
    </citation>
    <scope>NUCLEOTIDE SEQUENCE</scope>
    <source>
        <strain evidence="3">CBS 10117</strain>
    </source>
</reference>
<dbReference type="RefSeq" id="XP_018265364.1">
    <property type="nucleotide sequence ID" value="XM_018405083.1"/>
</dbReference>
<feature type="compositionally biased region" description="Polar residues" evidence="1">
    <location>
        <begin position="175"/>
        <end position="188"/>
    </location>
</feature>
<dbReference type="KEGG" id="kdj:28965428"/>
<evidence type="ECO:0000313" key="3">
    <source>
        <dbReference type="EMBL" id="WWC59573.1"/>
    </source>
</evidence>
<dbReference type="STRING" id="1296121.A0A1A6ABT0"/>
<feature type="region of interest" description="Disordered" evidence="1">
    <location>
        <begin position="417"/>
        <end position="456"/>
    </location>
</feature>
<gene>
    <name evidence="2" type="ORF">I303_01729</name>
    <name evidence="3" type="ORF">I303_102130</name>
</gene>
<evidence type="ECO:0000256" key="1">
    <source>
        <dbReference type="SAM" id="MobiDB-lite"/>
    </source>
</evidence>
<dbReference type="AlphaFoldDB" id="A0A1A6ABT0"/>
<name>A0A1A6ABT0_9TREE</name>
<dbReference type="EMBL" id="KI894028">
    <property type="protein sequence ID" value="OBR87522.1"/>
    <property type="molecule type" value="Genomic_DNA"/>
</dbReference>
<feature type="compositionally biased region" description="Basic and acidic residues" evidence="1">
    <location>
        <begin position="417"/>
        <end position="434"/>
    </location>
</feature>
<organism evidence="2">
    <name type="scientific">Kwoniella dejecticola CBS 10117</name>
    <dbReference type="NCBI Taxonomy" id="1296121"/>
    <lineage>
        <taxon>Eukaryota</taxon>
        <taxon>Fungi</taxon>
        <taxon>Dikarya</taxon>
        <taxon>Basidiomycota</taxon>
        <taxon>Agaricomycotina</taxon>
        <taxon>Tremellomycetes</taxon>
        <taxon>Tremellales</taxon>
        <taxon>Cryptococcaceae</taxon>
        <taxon>Kwoniella</taxon>
    </lineage>
</organism>
<dbReference type="GeneID" id="28965428"/>
<dbReference type="OrthoDB" id="2162449at2759"/>
<evidence type="ECO:0000313" key="4">
    <source>
        <dbReference type="Proteomes" id="UP000078595"/>
    </source>
</evidence>
<dbReference type="VEuPathDB" id="FungiDB:I303_01729"/>
<sequence>MTPYATSEGGSAAPSATPQSTYMNSFSPPTPLLETPAFEHPPQATYNYDYQDACEGEDIEETLEPVSPSSSNLEVIVHDTTSLTSSDVKKDPILSDLAHKQSVSALTGTHLPFKAQPAPTFKAGTGPRMTKSSALRAGLKWDEVKPKRNVEGDAETLKHTPGYKRVGLGITVPSLASPSITPRPTKASQLRLKTDTPSSASVKAPNGISEPRGLRLIHQRARSVPSISRLNAPAIMPRQNRTSALRAAGEKGNAGYRDYEKLQQEKAAQKVKEAIALENKEKAKQERAERRKTIGAGLTCFDKPVVEVKQNKTSAMRAAGEKGNAGYRDYGAIEAEKEAQKMKERTAMKNKEQGRLLRGERRKTLGFGVISLNEPEVAVKQNKTSALRAAGEKGNNGYRDYEKIQAEREAKELMEQVAKENKERGRKEREERRKTFSVMPGKPLITPRPNKTSMLRTNSSKSIWSFSSLKSPVSAISARPRSRPSTSHSLSRTVSALKVSDVDNLSSGAKRDSVGVNVKSLGKPSIMPSLNRTAILRTPNTTSKADNKATTARQTLQTSASTPTIQRRMTGPVTPKAPMPSSALSKTPKSPGVGPRPTKASLLRAGLGTNNGKAVSSTP</sequence>
<feature type="compositionally biased region" description="Polar residues" evidence="1">
    <location>
        <begin position="608"/>
        <end position="619"/>
    </location>
</feature>
<dbReference type="Proteomes" id="UP000078595">
    <property type="component" value="Chromosome 2"/>
</dbReference>
<feature type="compositionally biased region" description="Acidic residues" evidence="1">
    <location>
        <begin position="52"/>
        <end position="63"/>
    </location>
</feature>
<proteinExistence type="predicted"/>
<dbReference type="EMBL" id="CP144531">
    <property type="protein sequence ID" value="WWC59573.1"/>
    <property type="molecule type" value="Genomic_DNA"/>
</dbReference>
<protein>
    <submittedName>
        <fullName evidence="2">Uncharacterized protein</fullName>
    </submittedName>
</protein>
<evidence type="ECO:0000313" key="2">
    <source>
        <dbReference type="EMBL" id="OBR87522.1"/>
    </source>
</evidence>
<reference evidence="3" key="2">
    <citation type="submission" date="2013-07" db="EMBL/GenBank/DDBJ databases">
        <authorList>
            <consortium name="The Broad Institute Genome Sequencing Platform"/>
            <person name="Cuomo C."/>
            <person name="Litvintseva A."/>
            <person name="Chen Y."/>
            <person name="Heitman J."/>
            <person name="Sun S."/>
            <person name="Springer D."/>
            <person name="Dromer F."/>
            <person name="Young S.K."/>
            <person name="Zeng Q."/>
            <person name="Gargeya S."/>
            <person name="Fitzgerald M."/>
            <person name="Abouelleil A."/>
            <person name="Alvarado L."/>
            <person name="Berlin A.M."/>
            <person name="Chapman S.B."/>
            <person name="Dewar J."/>
            <person name="Goldberg J."/>
            <person name="Griggs A."/>
            <person name="Gujja S."/>
            <person name="Hansen M."/>
            <person name="Howarth C."/>
            <person name="Imamovic A."/>
            <person name="Larimer J."/>
            <person name="McCowan C."/>
            <person name="Murphy C."/>
            <person name="Pearson M."/>
            <person name="Priest M."/>
            <person name="Roberts A."/>
            <person name="Saif S."/>
            <person name="Shea T."/>
            <person name="Sykes S."/>
            <person name="Wortman J."/>
            <person name="Nusbaum C."/>
            <person name="Birren B."/>
        </authorList>
    </citation>
    <scope>NUCLEOTIDE SEQUENCE</scope>
    <source>
        <strain evidence="3">CBS 10117</strain>
    </source>
</reference>
<feature type="compositionally biased region" description="Polar residues" evidence="1">
    <location>
        <begin position="528"/>
        <end position="567"/>
    </location>
</feature>
<feature type="region of interest" description="Disordered" evidence="1">
    <location>
        <begin position="1"/>
        <end position="72"/>
    </location>
</feature>
<feature type="compositionally biased region" description="Polar residues" evidence="1">
    <location>
        <begin position="1"/>
        <end position="27"/>
    </location>
</feature>